<feature type="transmembrane region" description="Helical" evidence="2">
    <location>
        <begin position="545"/>
        <end position="562"/>
    </location>
</feature>
<feature type="compositionally biased region" description="Polar residues" evidence="1">
    <location>
        <begin position="173"/>
        <end position="289"/>
    </location>
</feature>
<dbReference type="EMBL" id="FLRD01000061">
    <property type="protein sequence ID" value="SBT33847.1"/>
    <property type="molecule type" value="Genomic_DNA"/>
</dbReference>
<dbReference type="Proteomes" id="UP000078555">
    <property type="component" value="Unassembled WGS sequence"/>
</dbReference>
<evidence type="ECO:0000313" key="4">
    <source>
        <dbReference type="EMBL" id="SBT33847.1"/>
    </source>
</evidence>
<dbReference type="Proteomes" id="UP000078550">
    <property type="component" value="Unassembled WGS sequence"/>
</dbReference>
<evidence type="ECO:0008006" key="8">
    <source>
        <dbReference type="Google" id="ProtNLM"/>
    </source>
</evidence>
<feature type="compositionally biased region" description="Basic and acidic residues" evidence="1">
    <location>
        <begin position="374"/>
        <end position="393"/>
    </location>
</feature>
<evidence type="ECO:0000313" key="5">
    <source>
        <dbReference type="EMBL" id="SBT34364.1"/>
    </source>
</evidence>
<feature type="chain" id="PRO_5015059841" description="Pv-fam-h protein" evidence="3">
    <location>
        <begin position="41"/>
        <end position="572"/>
    </location>
</feature>
<feature type="region of interest" description="Disordered" evidence="1">
    <location>
        <begin position="360"/>
        <end position="403"/>
    </location>
</feature>
<accession>A0A1A8YQF9</accession>
<reference evidence="6 7" key="1">
    <citation type="submission" date="2016-05" db="EMBL/GenBank/DDBJ databases">
        <authorList>
            <person name="Naeem Raeece"/>
        </authorList>
    </citation>
    <scope>NUCLEOTIDE SEQUENCE [LARGE SCALE GENOMIC DNA]</scope>
</reference>
<sequence length="572" mass="62994">MEKLKKKDTKQKKGSISPFLKTSVCALLIWIIHCAGAGNGKNNADNTWGATARRNGRILTEPKIEFDAIFDTFKNSFLDQVGLQDQEKDQIKGLMKSYFNNIDFGALEEQIKQNPSICSQFPPPPCVLEQLKIPPNLLEQMPACPNMFPQLPGCQNMFPSFPAFPNMFPQPQPSTSSNEEPQPSTSSNDDAQPSTSSYDDAQPSTSSYDDAQPSTSSYDDAQPSTSSYNNAQPSTSSNEEPQPSTSSYDDAQPSTSLYDNAQPSTSSYDDAQPSTSSYDDAQPSTSSYDNAQPCISSFCPPQPNIGCFGSPQGCPNLFGGLPPLPNLFAQFPPNFNIFEALQQNAHIFEEIQKNAASLQGNLGQPQANPTVNEQEGKEKVKITEEGKTEKNEDADTTEGSTGKVPYVVEENEPDVNSGEEKNELTDDVVEKKTKAMEGEEDDENDVFVDAVEDINEISGNDVVGKKGKKKEAKAEKVEDVHLKESTSEKKIGKKDAVCGKKKSSQNSITATISNVYKKLDFFGINARFAVNAAGLIALAYFKVQYFVYFMTFVIILNMYWEIRSMHNKLTRY</sequence>
<keyword evidence="7" id="KW-1185">Reference proteome</keyword>
<reference evidence="4" key="2">
    <citation type="submission" date="2016-05" db="EMBL/GenBank/DDBJ databases">
        <authorList>
            <person name="Lavstsen T."/>
            <person name="Jespersen J.S."/>
        </authorList>
    </citation>
    <scope>NUCLEOTIDE SEQUENCE [LARGE SCALE GENOMIC DNA]</scope>
</reference>
<protein>
    <recommendedName>
        <fullName evidence="8">Pv-fam-h protein</fullName>
    </recommendedName>
</protein>
<feature type="region of interest" description="Disordered" evidence="1">
    <location>
        <begin position="162"/>
        <end position="289"/>
    </location>
</feature>
<organism evidence="4 7">
    <name type="scientific">Plasmodium ovale wallikeri</name>
    <dbReference type="NCBI Taxonomy" id="864142"/>
    <lineage>
        <taxon>Eukaryota</taxon>
        <taxon>Sar</taxon>
        <taxon>Alveolata</taxon>
        <taxon>Apicomplexa</taxon>
        <taxon>Aconoidasida</taxon>
        <taxon>Haemosporida</taxon>
        <taxon>Plasmodiidae</taxon>
        <taxon>Plasmodium</taxon>
        <taxon>Plasmodium (Plasmodium)</taxon>
    </lineage>
</organism>
<evidence type="ECO:0000256" key="3">
    <source>
        <dbReference type="SAM" id="SignalP"/>
    </source>
</evidence>
<dbReference type="AlphaFoldDB" id="A0A1A8YQF9"/>
<evidence type="ECO:0000313" key="7">
    <source>
        <dbReference type="Proteomes" id="UP000078555"/>
    </source>
</evidence>
<feature type="compositionally biased region" description="Polar residues" evidence="1">
    <location>
        <begin position="360"/>
        <end position="373"/>
    </location>
</feature>
<evidence type="ECO:0000256" key="1">
    <source>
        <dbReference type="SAM" id="MobiDB-lite"/>
    </source>
</evidence>
<evidence type="ECO:0000256" key="2">
    <source>
        <dbReference type="SAM" id="Phobius"/>
    </source>
</evidence>
<keyword evidence="2" id="KW-1133">Transmembrane helix</keyword>
<keyword evidence="3" id="KW-0732">Signal</keyword>
<gene>
    <name evidence="4" type="ORF">POVWA1_019170</name>
    <name evidence="5" type="ORF">POVWA2_019440</name>
</gene>
<keyword evidence="2" id="KW-0812">Transmembrane</keyword>
<dbReference type="EMBL" id="FLRE01000077">
    <property type="protein sequence ID" value="SBT34364.1"/>
    <property type="molecule type" value="Genomic_DNA"/>
</dbReference>
<proteinExistence type="predicted"/>
<evidence type="ECO:0000313" key="6">
    <source>
        <dbReference type="Proteomes" id="UP000078550"/>
    </source>
</evidence>
<keyword evidence="2" id="KW-0472">Membrane</keyword>
<name>A0A1A8YQF9_PLAOA</name>
<feature type="signal peptide" evidence="3">
    <location>
        <begin position="1"/>
        <end position="40"/>
    </location>
</feature>